<sequence length="40" mass="4690">MKIQFQSNVFYIKEAVLKPSEYCVGLKGESYGDLQPIRFY</sequence>
<evidence type="ECO:0000313" key="1">
    <source>
        <dbReference type="EMBL" id="ARP21551.1"/>
    </source>
</evidence>
<organism evidence="1">
    <name type="scientific">Vibrio alginolyticus</name>
    <dbReference type="NCBI Taxonomy" id="663"/>
    <lineage>
        <taxon>Bacteria</taxon>
        <taxon>Pseudomonadati</taxon>
        <taxon>Pseudomonadota</taxon>
        <taxon>Gammaproteobacteria</taxon>
        <taxon>Vibrionales</taxon>
        <taxon>Vibrionaceae</taxon>
        <taxon>Vibrio</taxon>
    </lineage>
</organism>
<gene>
    <name evidence="1" type="ORF">K05K4_48420</name>
</gene>
<protein>
    <submittedName>
        <fullName evidence="1">Uncharacterized protein</fullName>
    </submittedName>
</protein>
<reference evidence="1" key="1">
    <citation type="submission" date="2016-10" db="EMBL/GenBank/DDBJ databases">
        <title>The High Quality Genome of Vibrio alginolyticus K01M1.</title>
        <authorList>
            <person name="Wendling C."/>
            <person name="Chibani C.M."/>
            <person name="Hertel R."/>
            <person name="Sproer C."/>
            <person name="Bunk B."/>
            <person name="Overmann J."/>
            <person name="Roth O."/>
            <person name="Liesegang H."/>
        </authorList>
    </citation>
    <scope>NUCLEOTIDE SEQUENCE</scope>
    <source>
        <strain evidence="1">K05K4</strain>
    </source>
</reference>
<dbReference type="EMBL" id="CP017903">
    <property type="protein sequence ID" value="ARP21551.1"/>
    <property type="molecule type" value="Genomic_DNA"/>
</dbReference>
<dbReference type="AlphaFoldDB" id="A0A1W6VZF2"/>
<accession>A0A1W6VZF2</accession>
<name>A0A1W6VZF2_VIBAL</name>
<proteinExistence type="predicted"/>